<organism evidence="4 5">
    <name type="scientific">Friedmanniomyces endolithicus</name>
    <dbReference type="NCBI Taxonomy" id="329885"/>
    <lineage>
        <taxon>Eukaryota</taxon>
        <taxon>Fungi</taxon>
        <taxon>Dikarya</taxon>
        <taxon>Ascomycota</taxon>
        <taxon>Pezizomycotina</taxon>
        <taxon>Dothideomycetes</taxon>
        <taxon>Dothideomycetidae</taxon>
        <taxon>Mycosphaerellales</taxon>
        <taxon>Teratosphaeriaceae</taxon>
        <taxon>Friedmanniomyces</taxon>
    </lineage>
</organism>
<reference evidence="4" key="2">
    <citation type="submission" date="2023-06" db="EMBL/GenBank/DDBJ databases">
        <title>Black Yeasts Isolated from many extreme environments.</title>
        <authorList>
            <person name="Coleine C."/>
            <person name="Stajich J.E."/>
            <person name="Selbmann L."/>
        </authorList>
    </citation>
    <scope>NUCLEOTIDE SEQUENCE</scope>
    <source>
        <strain evidence="4">CCFEE 5200</strain>
    </source>
</reference>
<reference evidence="3" key="1">
    <citation type="submission" date="2021-12" db="EMBL/GenBank/DDBJ databases">
        <title>Black yeast isolated from Biological Soil Crust.</title>
        <authorList>
            <person name="Kurbessoian T."/>
        </authorList>
    </citation>
    <scope>NUCLEOTIDE SEQUENCE</scope>
    <source>
        <strain evidence="3">CCFEE 5208</strain>
    </source>
</reference>
<dbReference type="EMBL" id="JASUXU010000027">
    <property type="protein sequence ID" value="KAK0320108.1"/>
    <property type="molecule type" value="Genomic_DNA"/>
</dbReference>
<keyword evidence="2" id="KW-0732">Signal</keyword>
<evidence type="ECO:0000313" key="5">
    <source>
        <dbReference type="Proteomes" id="UP001175353"/>
    </source>
</evidence>
<dbReference type="Proteomes" id="UP001175353">
    <property type="component" value="Unassembled WGS sequence"/>
</dbReference>
<feature type="signal peptide" evidence="2">
    <location>
        <begin position="1"/>
        <end position="20"/>
    </location>
</feature>
<dbReference type="EMBL" id="JAUJLE010000040">
    <property type="protein sequence ID" value="KAK0999238.1"/>
    <property type="molecule type" value="Genomic_DNA"/>
</dbReference>
<feature type="chain" id="PRO_5044710525" evidence="2">
    <location>
        <begin position="21"/>
        <end position="298"/>
    </location>
</feature>
<evidence type="ECO:0000256" key="2">
    <source>
        <dbReference type="SAM" id="SignalP"/>
    </source>
</evidence>
<name>A0AAN6QXE0_9PEZI</name>
<comment type="caution">
    <text evidence="4">The sequence shown here is derived from an EMBL/GenBank/DDBJ whole genome shotgun (WGS) entry which is preliminary data.</text>
</comment>
<gene>
    <name evidence="3" type="ORF">LTR82_009045</name>
    <name evidence="4" type="ORF">LTR91_006033</name>
</gene>
<dbReference type="Proteomes" id="UP001168146">
    <property type="component" value="Unassembled WGS sequence"/>
</dbReference>
<evidence type="ECO:0000256" key="1">
    <source>
        <dbReference type="SAM" id="MobiDB-lite"/>
    </source>
</evidence>
<accession>A0AAN6QXE0</accession>
<feature type="region of interest" description="Disordered" evidence="1">
    <location>
        <begin position="75"/>
        <end position="104"/>
    </location>
</feature>
<protein>
    <submittedName>
        <fullName evidence="4">Uncharacterized protein</fullName>
    </submittedName>
</protein>
<proteinExistence type="predicted"/>
<evidence type="ECO:0000313" key="4">
    <source>
        <dbReference type="EMBL" id="KAK0999238.1"/>
    </source>
</evidence>
<dbReference type="AlphaFoldDB" id="A0AAN6QXE0"/>
<evidence type="ECO:0000313" key="3">
    <source>
        <dbReference type="EMBL" id="KAK0320108.1"/>
    </source>
</evidence>
<keyword evidence="5" id="KW-1185">Reference proteome</keyword>
<sequence length="298" mass="32349">MQFITLSLTAFATFAALTSGAPIGDKDKPNTHRVVVKAEKSTLWAPRDAEFKEMHASVEHPRVAEKSTVWATRDSAVKGPDSESKHPVTIAEKSTLSTPRTADREVSGVDVLTERHPVATEKSTLWAPRDADLEAERATLWATRDAEAEVMDAEVKDADVSPKRPVLADKATVWAPRDVEAEVKESSTCMLEKHPKVVEKMTLWARTDTSANTAAGSVDSASTINLPAQGEHTVDNLARSAHINNMIIEAIPKRADQAATPATSDDDCAPVLARSSDIEMPIAPEKVDPRKCWQKGPC</sequence>